<proteinExistence type="predicted"/>
<dbReference type="RefSeq" id="WP_345487623.1">
    <property type="nucleotide sequence ID" value="NZ_BAAAWU010000001.1"/>
</dbReference>
<feature type="domain" description="SGNH hydrolase-type esterase" evidence="2">
    <location>
        <begin position="228"/>
        <end position="415"/>
    </location>
</feature>
<dbReference type="Gene3D" id="3.40.50.1110">
    <property type="entry name" value="SGNH hydrolase"/>
    <property type="match status" value="1"/>
</dbReference>
<dbReference type="GO" id="GO:0016787">
    <property type="term" value="F:hydrolase activity"/>
    <property type="evidence" value="ECO:0007669"/>
    <property type="project" value="UniProtKB-KW"/>
</dbReference>
<evidence type="ECO:0000256" key="1">
    <source>
        <dbReference type="SAM" id="SignalP"/>
    </source>
</evidence>
<name>A0ABV5QGL4_9ACTN</name>
<feature type="chain" id="PRO_5046437181" evidence="1">
    <location>
        <begin position="38"/>
        <end position="425"/>
    </location>
</feature>
<evidence type="ECO:0000259" key="2">
    <source>
        <dbReference type="Pfam" id="PF13472"/>
    </source>
</evidence>
<dbReference type="Proteomes" id="UP001589716">
    <property type="component" value="Unassembled WGS sequence"/>
</dbReference>
<dbReference type="PANTHER" id="PTHR43784:SF2">
    <property type="entry name" value="GDSL-LIKE LIPASE_ACYLHYDROLASE, PUTATIVE (AFU_ORTHOLOGUE AFUA_2G00820)-RELATED"/>
    <property type="match status" value="1"/>
</dbReference>
<reference evidence="3 4" key="1">
    <citation type="submission" date="2024-09" db="EMBL/GenBank/DDBJ databases">
        <authorList>
            <person name="Sun Q."/>
            <person name="Mori K."/>
        </authorList>
    </citation>
    <scope>NUCLEOTIDE SEQUENCE [LARGE SCALE GENOMIC DNA]</scope>
    <source>
        <strain evidence="3 4">JCM 4414</strain>
    </source>
</reference>
<dbReference type="PANTHER" id="PTHR43784">
    <property type="entry name" value="GDSL-LIKE LIPASE/ACYLHYDROLASE, PUTATIVE (AFU_ORTHOLOGUE AFUA_2G00820)-RELATED"/>
    <property type="match status" value="1"/>
</dbReference>
<dbReference type="InterPro" id="IPR053140">
    <property type="entry name" value="GDSL_Rv0518-like"/>
</dbReference>
<keyword evidence="1" id="KW-0732">Signal</keyword>
<sequence length="425" mass="43970">MTAPAPGPASAVAPAARRALRRAATALLAAALVTACASCTGGPAPARSDDGPWRGAWAASPQPPSAGNWSVRGFADHTLRQAVRLTAGGTGVRIELSNRYGTTPLRIAGATVARPAQGGAVRPGSVRALTFRSRPAATIPPGGTLLSDGLPMTVRPFESLTVTLRPAGPTGPATVHQDAAATGYRAAGDHRDDVSGGAFTETGTSWYYLTGVEVTGGPDAHRRDGVVAFGDSLTDGHGSRTDADHRYPDLLAERLAALGRPRAVLNHGISGNKVVRPGGATGEKALDRFQPDVLAERGIGTVLVLEGVNDIGGRLHADVGVEELIAGHRALVRQARARGLRTVGATLLPFKGSAYDTPENEAQRDAFNTWMRTSGTYDAVVDLDRALADPADPDRLLPAYDSGDHLHPGDAGYRAMAEAVDPGAL</sequence>
<dbReference type="CDD" id="cd01830">
    <property type="entry name" value="XynE_like"/>
    <property type="match status" value="1"/>
</dbReference>
<gene>
    <name evidence="3" type="ORF">ACFFTP_00365</name>
</gene>
<dbReference type="Pfam" id="PF13472">
    <property type="entry name" value="Lipase_GDSL_2"/>
    <property type="match status" value="1"/>
</dbReference>
<protein>
    <submittedName>
        <fullName evidence="3">SGNH/GDSL hydrolase family protein</fullName>
    </submittedName>
</protein>
<accession>A0ABV5QGL4</accession>
<comment type="caution">
    <text evidence="3">The sequence shown here is derived from an EMBL/GenBank/DDBJ whole genome shotgun (WGS) entry which is preliminary data.</text>
</comment>
<dbReference type="InterPro" id="IPR036514">
    <property type="entry name" value="SGNH_hydro_sf"/>
</dbReference>
<feature type="signal peptide" evidence="1">
    <location>
        <begin position="1"/>
        <end position="37"/>
    </location>
</feature>
<dbReference type="InterPro" id="IPR013830">
    <property type="entry name" value="SGNH_hydro"/>
</dbReference>
<keyword evidence="4" id="KW-1185">Reference proteome</keyword>
<dbReference type="EMBL" id="JBHMCT010000001">
    <property type="protein sequence ID" value="MFB9552648.1"/>
    <property type="molecule type" value="Genomic_DNA"/>
</dbReference>
<evidence type="ECO:0000313" key="4">
    <source>
        <dbReference type="Proteomes" id="UP001589716"/>
    </source>
</evidence>
<dbReference type="SUPFAM" id="SSF52266">
    <property type="entry name" value="SGNH hydrolase"/>
    <property type="match status" value="1"/>
</dbReference>
<organism evidence="3 4">
    <name type="scientific">Streptomyces roseoviridis</name>
    <dbReference type="NCBI Taxonomy" id="67361"/>
    <lineage>
        <taxon>Bacteria</taxon>
        <taxon>Bacillati</taxon>
        <taxon>Actinomycetota</taxon>
        <taxon>Actinomycetes</taxon>
        <taxon>Kitasatosporales</taxon>
        <taxon>Streptomycetaceae</taxon>
        <taxon>Streptomyces</taxon>
    </lineage>
</organism>
<evidence type="ECO:0000313" key="3">
    <source>
        <dbReference type="EMBL" id="MFB9552648.1"/>
    </source>
</evidence>
<keyword evidence="3" id="KW-0378">Hydrolase</keyword>